<sequence length="128" mass="14399">MISSASLFALLYSSLALSVLSLKYTLNALFFFDVAAFVSLFHQGVSLSLLFPFDRPQTVSAANIMADLYIFHSFSTLSVSEFGIFSRKIDLKFSANIVSFNFHDFIFLSCTTLIDFGFLILKHPTTRR</sequence>
<protein>
    <submittedName>
        <fullName evidence="2">Uncharacterized protein</fullName>
    </submittedName>
</protein>
<keyword evidence="1" id="KW-0472">Membrane</keyword>
<dbReference type="EMBL" id="HBUF01024950">
    <property type="protein sequence ID" value="CAG6612612.1"/>
    <property type="molecule type" value="Transcribed_RNA"/>
</dbReference>
<keyword evidence="1" id="KW-0812">Transmembrane</keyword>
<feature type="transmembrane region" description="Helical" evidence="1">
    <location>
        <begin position="31"/>
        <end position="53"/>
    </location>
</feature>
<dbReference type="EMBL" id="HBUF01024948">
    <property type="protein sequence ID" value="CAG6612607.1"/>
    <property type="molecule type" value="Transcribed_RNA"/>
</dbReference>
<organism evidence="2">
    <name type="scientific">Cacopsylla melanoneura</name>
    <dbReference type="NCBI Taxonomy" id="428564"/>
    <lineage>
        <taxon>Eukaryota</taxon>
        <taxon>Metazoa</taxon>
        <taxon>Ecdysozoa</taxon>
        <taxon>Arthropoda</taxon>
        <taxon>Hexapoda</taxon>
        <taxon>Insecta</taxon>
        <taxon>Pterygota</taxon>
        <taxon>Neoptera</taxon>
        <taxon>Paraneoptera</taxon>
        <taxon>Hemiptera</taxon>
        <taxon>Sternorrhyncha</taxon>
        <taxon>Psylloidea</taxon>
        <taxon>Psyllidae</taxon>
        <taxon>Psyllinae</taxon>
        <taxon>Cacopsylla</taxon>
    </lineage>
</organism>
<keyword evidence="1" id="KW-1133">Transmembrane helix</keyword>
<name>A0A8D8LVR4_9HEMI</name>
<proteinExistence type="predicted"/>
<evidence type="ECO:0000313" key="2">
    <source>
        <dbReference type="EMBL" id="CAG6612612.1"/>
    </source>
</evidence>
<dbReference type="AlphaFoldDB" id="A0A8D8LVR4"/>
<reference evidence="2" key="1">
    <citation type="submission" date="2021-05" db="EMBL/GenBank/DDBJ databases">
        <authorList>
            <person name="Alioto T."/>
            <person name="Alioto T."/>
            <person name="Gomez Garrido J."/>
        </authorList>
    </citation>
    <scope>NUCLEOTIDE SEQUENCE</scope>
</reference>
<evidence type="ECO:0000256" key="1">
    <source>
        <dbReference type="SAM" id="Phobius"/>
    </source>
</evidence>
<accession>A0A8D8LVR4</accession>
<dbReference type="EMBL" id="HBUF01024947">
    <property type="protein sequence ID" value="CAG6612604.1"/>
    <property type="molecule type" value="Transcribed_RNA"/>
</dbReference>
<dbReference type="EMBL" id="HBUF01024949">
    <property type="protein sequence ID" value="CAG6612609.1"/>
    <property type="molecule type" value="Transcribed_RNA"/>
</dbReference>
<feature type="transmembrane region" description="Helical" evidence="1">
    <location>
        <begin position="65"/>
        <end position="85"/>
    </location>
</feature>
<feature type="transmembrane region" description="Helical" evidence="1">
    <location>
        <begin position="105"/>
        <end position="121"/>
    </location>
</feature>